<dbReference type="GO" id="GO:0052031">
    <property type="term" value="P:symbiont-mediated perturbation of host defense response"/>
    <property type="evidence" value="ECO:0007669"/>
    <property type="project" value="UniProtKB-UniRule"/>
</dbReference>
<evidence type="ECO:0000256" key="5">
    <source>
        <dbReference type="ARBA" id="ARBA00004578"/>
    </source>
</evidence>
<comment type="subcellular location">
    <subcellularLocation>
        <location evidence="3">Host cell membrane</location>
        <topology evidence="3">Peripheral membrane protein</topology>
    </subcellularLocation>
    <subcellularLocation>
        <location evidence="1">Host cell membrane</location>
        <topology evidence="1">Single-pass type I membrane protein</topology>
    </subcellularLocation>
    <subcellularLocation>
        <location evidence="2">Host endosome membrane</location>
        <topology evidence="2">Peripheral membrane protein</topology>
    </subcellularLocation>
    <subcellularLocation>
        <location evidence="5">Host endosome membrane</location>
        <topology evidence="5">Single-pass type I membrane protein</topology>
    </subcellularLocation>
    <subcellularLocation>
        <location evidence="6">Virion membrane</location>
        <topology evidence="6">Peripheral membrane protein</topology>
    </subcellularLocation>
    <subcellularLocation>
        <location evidence="4">Virion membrane</location>
        <topology evidence="4">Single-pass type I membrane protein</topology>
    </subcellularLocation>
</comment>
<evidence type="ECO:0000256" key="32">
    <source>
        <dbReference type="HAMAP-Rule" id="MF_04083"/>
    </source>
</evidence>
<dbReference type="Pfam" id="PF00517">
    <property type="entry name" value="GP41"/>
    <property type="match status" value="1"/>
</dbReference>
<dbReference type="GO" id="GO:1903911">
    <property type="term" value="P:positive regulation of receptor clustering"/>
    <property type="evidence" value="ECO:0007669"/>
    <property type="project" value="UniProtKB-UniRule"/>
</dbReference>
<evidence type="ECO:0000256" key="29">
    <source>
        <dbReference type="ARBA" id="ARBA00023280"/>
    </source>
</evidence>
<keyword evidence="30 32" id="KW-0449">Lipoprotein</keyword>
<evidence type="ECO:0000313" key="37">
    <source>
        <dbReference type="EMBL" id="QQX42950.1"/>
    </source>
</evidence>
<comment type="caution">
    <text evidence="32 33">Lacks conserved residue(s) required for the propagation of feature annotation.</text>
</comment>
<keyword evidence="15 32" id="KW-0053">Apoptosis</keyword>
<feature type="domain" description="Human immunodeficiency virus 1 envelope glycoprotein Gp120" evidence="35">
    <location>
        <begin position="145"/>
        <end position="507"/>
    </location>
</feature>
<dbReference type="GO" id="GO:0019062">
    <property type="term" value="P:virion attachment to host cell"/>
    <property type="evidence" value="ECO:0007669"/>
    <property type="project" value="UniProtKB-UniRule"/>
</dbReference>
<gene>
    <name evidence="32 37" type="primary">env</name>
</gene>
<evidence type="ECO:0000256" key="7">
    <source>
        <dbReference type="ARBA" id="ARBA00022506"/>
    </source>
</evidence>
<feature type="domain" description="Human immunodeficiency virus 1 envelope glycoprotein Gp120" evidence="35">
    <location>
        <begin position="33"/>
        <end position="139"/>
    </location>
</feature>
<feature type="region of interest" description="V2" evidence="32">
    <location>
        <begin position="149"/>
        <end position="188"/>
    </location>
</feature>
<proteinExistence type="inferred from homology"/>
<evidence type="ECO:0000256" key="19">
    <source>
        <dbReference type="ARBA" id="ARBA00022870"/>
    </source>
</evidence>
<dbReference type="GO" id="GO:1903908">
    <property type="term" value="P:positive regulation of plasma membrane raft polarization"/>
    <property type="evidence" value="ECO:0007669"/>
    <property type="project" value="UniProtKB-UniRule"/>
</dbReference>
<evidence type="ECO:0000256" key="31">
    <source>
        <dbReference type="ARBA" id="ARBA00023296"/>
    </source>
</evidence>
<dbReference type="SUPFAM" id="SSF58069">
    <property type="entry name" value="Virus ectodomain"/>
    <property type="match status" value="1"/>
</dbReference>
<dbReference type="Gene3D" id="1.20.5.490">
    <property type="entry name" value="Single helix bin"/>
    <property type="match status" value="1"/>
</dbReference>
<dbReference type="GO" id="GO:0039654">
    <property type="term" value="P:fusion of virus membrane with host endosome membrane"/>
    <property type="evidence" value="ECO:0007669"/>
    <property type="project" value="UniProtKB-UniRule"/>
</dbReference>
<keyword evidence="19 32" id="KW-1043">Host membrane</keyword>
<dbReference type="GO" id="GO:0019031">
    <property type="term" value="C:viral envelope"/>
    <property type="evidence" value="ECO:0007669"/>
    <property type="project" value="UniProtKB-KW"/>
</dbReference>
<feature type="region of interest" description="MPER; binding to GalCer" evidence="32">
    <location>
        <begin position="659"/>
        <end position="680"/>
    </location>
</feature>
<feature type="transmembrane region" description="Helical" evidence="33">
    <location>
        <begin position="20"/>
        <end position="41"/>
    </location>
</feature>
<keyword evidence="18 32" id="KW-0946">Virion</keyword>
<evidence type="ECO:0000256" key="22">
    <source>
        <dbReference type="ARBA" id="ARBA00022989"/>
    </source>
</evidence>
<keyword evidence="21 32" id="KW-1164">Virus endocytosis by host</keyword>
<keyword evidence="20 32" id="KW-0261">Viral envelope protein</keyword>
<comment type="domain">
    <text evidence="32">The CD4-binding region is targeted by the antibody b12.</text>
</comment>
<dbReference type="HAMAP" id="MF_04083">
    <property type="entry name" value="HIV_ENV"/>
    <property type="match status" value="1"/>
</dbReference>
<comment type="PTM">
    <text evidence="32">Palmitoylation of the transmembrane protein and of Env polyprotein (prior to its proteolytic cleavage) is essential for their association with host cell membrane lipid rafts. Palmitoylation is therefore required for envelope trafficking to classical lipid rafts, but not for viral replication.</text>
</comment>
<dbReference type="Gene3D" id="2.170.40.20">
    <property type="entry name" value="Human immunodeficiency virus 1, Gp160, envelope glycoprotein"/>
    <property type="match status" value="2"/>
</dbReference>
<evidence type="ECO:0000256" key="28">
    <source>
        <dbReference type="ARBA" id="ARBA00023180"/>
    </source>
</evidence>
<keyword evidence="24 32" id="KW-0175">Coiled coil</keyword>
<keyword evidence="12 32" id="KW-1162">Viral penetration into host cytoplasm</keyword>
<name>A0A887F979_HV1</name>
<feature type="site" description="Cleavage; by host furin" evidence="32">
    <location>
        <begin position="507"/>
        <end position="508"/>
    </location>
</feature>
<evidence type="ECO:0000256" key="13">
    <source>
        <dbReference type="ARBA" id="ARBA00022685"/>
    </source>
</evidence>
<comment type="PTM">
    <text evidence="32">Specific enzymatic cleavages in vivo yield mature proteins. Envelope glycoproteins are synthesized as a inactive precursor that is heavily N-glycosylated and processed likely by host cell furin in the Golgi to yield the mature SU and TM proteins. The cleavage site between SU and TM requires the minimal sequence [KR]-X-[KR]-R. About 2 of the 9 disulfide bonds of gp41 are reduced by P4HB/PDI, following binding to CD4 receptor.</text>
</comment>
<comment type="miscellaneous">
    <text evidence="32">Inhibitors targeting HIV-1 viral envelope proteins are used as antiretroviral drugs. Attachment of virions to the cell surface via non-specific interactions and CD4 binding can be blocked by inhibitors that include cyanovirin-N, cyclotriazadisulfonamide analogs, PRO 2000, TNX 355 and PRO 542. In addition, BMS 806 can block CD4-induced conformational changes. Env interactions with the coreceptor molecules can be targeted by CCR5 antagonists including SCH-D, maraviroc (UK 427857) and aplaviroc (GW 873140), and the CXCR4 antagonist AMD 070. Fusion of viral and cellular membranes can be inhibited by peptides such as enfuvirtide and tifuvirtide (T 1249). Resistance to inhibitors associated with mutations in Env are observed. Most of the time, single mutations confer only a modest reduction in drug susceptibility. Combination of several mutations is usually required to develop a high-level drug resistance.</text>
</comment>
<dbReference type="GO" id="GO:0019082">
    <property type="term" value="P:viral protein processing"/>
    <property type="evidence" value="ECO:0007669"/>
    <property type="project" value="UniProtKB-UniRule"/>
</dbReference>
<keyword evidence="13 32" id="KW-0165">Cleavage on pair of basic residues</keyword>
<comment type="subcellular location">
    <molecule>Surface protein gp120</molecule>
    <subcellularLocation>
        <location evidence="32">Virion membrane</location>
        <topology evidence="32">Peripheral membrane protein</topology>
    </subcellularLocation>
    <subcellularLocation>
        <location evidence="32">Host cell membrane</location>
        <topology evidence="32">Peripheral membrane protein</topology>
    </subcellularLocation>
    <subcellularLocation>
        <location evidence="32">Host endosome membrane</location>
        <topology evidence="32">Single-pass type I membrane protein</topology>
    </subcellularLocation>
    <text evidence="32">The surface protein is not anchored to the viral envelope, but associates with the extravirion surface through its binding to TM. It is probably concentrated at the site of budding and incorporated into the virions possibly by contacts between the cytoplasmic tail of Env and the N-terminus of Gag.</text>
</comment>
<keyword evidence="9 32" id="KW-1032">Host cell membrane</keyword>
<keyword evidence="10 32" id="KW-1165">Clathrin-mediated endocytosis of virus by host</keyword>
<evidence type="ECO:0000256" key="9">
    <source>
        <dbReference type="ARBA" id="ARBA00022511"/>
    </source>
</evidence>
<evidence type="ECO:0000256" key="23">
    <source>
        <dbReference type="ARBA" id="ARBA00023046"/>
    </source>
</evidence>
<dbReference type="InterPro" id="IPR000328">
    <property type="entry name" value="GP41-like"/>
</dbReference>
<feature type="disulfide bond" evidence="32">
    <location>
        <begin position="210"/>
        <end position="239"/>
    </location>
</feature>
<feature type="disulfide bond" evidence="32">
    <location>
        <begin position="595"/>
        <end position="601"/>
    </location>
</feature>
<evidence type="ECO:0000259" key="35">
    <source>
        <dbReference type="Pfam" id="PF00516"/>
    </source>
</evidence>
<dbReference type="CDD" id="cd09909">
    <property type="entry name" value="HIV-1-like_HR1-HR2"/>
    <property type="match status" value="1"/>
</dbReference>
<evidence type="ECO:0000256" key="21">
    <source>
        <dbReference type="ARBA" id="ARBA00022890"/>
    </source>
</evidence>
<comment type="domain">
    <text evidence="32">The membrane proximal external region (MPER) present in gp41 is a tryptophan-rich region recognized by the antibodies 2F5, Z13, and 4E10. MPER seems to play a role in fusion.</text>
</comment>
<feature type="transmembrane region" description="Helical" evidence="33">
    <location>
        <begin position="675"/>
        <end position="702"/>
    </location>
</feature>
<evidence type="ECO:0000256" key="11">
    <source>
        <dbReference type="ARBA" id="ARBA00022581"/>
    </source>
</evidence>
<feature type="short sequence motif" description="YXXL motif; contains endocytosis signal" evidence="32">
    <location>
        <begin position="709"/>
        <end position="712"/>
    </location>
</feature>
<dbReference type="GO" id="GO:0016020">
    <property type="term" value="C:membrane"/>
    <property type="evidence" value="ECO:0007669"/>
    <property type="project" value="UniProtKB-UniRule"/>
</dbReference>
<evidence type="ECO:0000256" key="16">
    <source>
        <dbReference type="ARBA" id="ARBA00022729"/>
    </source>
</evidence>
<feature type="coiled-coil region" evidence="32">
    <location>
        <begin position="630"/>
        <end position="664"/>
    </location>
</feature>
<dbReference type="FunFam" id="2.170.40.20:FF:000002">
    <property type="entry name" value="Envelope glycoprotein gp160"/>
    <property type="match status" value="1"/>
</dbReference>
<feature type="region of interest" description="Immunosuppression" evidence="32">
    <location>
        <begin position="571"/>
        <end position="589"/>
    </location>
</feature>
<evidence type="ECO:0000256" key="26">
    <source>
        <dbReference type="ARBA" id="ARBA00023139"/>
    </source>
</evidence>
<organism evidence="37">
    <name type="scientific">Human immunodeficiency virus type 1</name>
    <name type="common">HIV-1</name>
    <dbReference type="NCBI Taxonomy" id="11676"/>
    <lineage>
        <taxon>Viruses</taxon>
        <taxon>Riboviria</taxon>
        <taxon>Pararnavirae</taxon>
        <taxon>Artverviricota</taxon>
        <taxon>Revtraviricetes</taxon>
        <taxon>Ortervirales</taxon>
        <taxon>Retroviridae</taxon>
        <taxon>Orthoretrovirinae</taxon>
        <taxon>Lentivirus</taxon>
        <taxon>Lentivirus humimdef1</taxon>
    </lineage>
</organism>
<keyword evidence="28 32" id="KW-0325">Glycoprotein</keyword>
<keyword evidence="8 32" id="KW-1170">Fusion of virus membrane with host endosomal membrane</keyword>
<comment type="domain">
    <text evidence="32 33">The 17 amino acids long immunosuppressive region is present in many retroviral envelope proteins. Synthetic peptides derived from this relatively conserved sequence inhibit immune function in vitro and in vivo.</text>
</comment>
<feature type="region of interest" description="Disordered" evidence="34">
    <location>
        <begin position="716"/>
        <end position="740"/>
    </location>
</feature>
<evidence type="ECO:0000256" key="4">
    <source>
        <dbReference type="ARBA" id="ARBA00004563"/>
    </source>
</evidence>
<organismHost>
    <name type="scientific">Homo sapiens</name>
    <name type="common">Human</name>
    <dbReference type="NCBI Taxonomy" id="9606"/>
</organismHost>
<evidence type="ECO:0000256" key="18">
    <source>
        <dbReference type="ARBA" id="ARBA00022844"/>
    </source>
</evidence>
<dbReference type="FunFam" id="1.10.287.210:FF:000001">
    <property type="entry name" value="Envelope glycoprotein gp160"/>
    <property type="match status" value="1"/>
</dbReference>
<evidence type="ECO:0000256" key="12">
    <source>
        <dbReference type="ARBA" id="ARBA00022595"/>
    </source>
</evidence>
<comment type="subcellular location">
    <molecule>Transmembrane protein gp41</molecule>
    <subcellularLocation>
        <location evidence="32">Virion membrane</location>
        <topology evidence="32">Single-pass type I membrane protein</topology>
    </subcellularLocation>
    <subcellularLocation>
        <location evidence="32">Host cell membrane</location>
        <topology evidence="32">Single-pass type I membrane protein</topology>
    </subcellularLocation>
    <subcellularLocation>
        <location evidence="32">Host endosome membrane</location>
        <topology evidence="32">Single-pass type I membrane protein</topology>
    </subcellularLocation>
    <text evidence="32">It is probably concentrated at the site of budding and incorporated into the virions possibly by contacts between the cytoplasmic tail of Env and the N-terminus of Gag.</text>
</comment>
<keyword evidence="26 32" id="KW-0564">Palmitate</keyword>
<evidence type="ECO:0000256" key="1">
    <source>
        <dbReference type="ARBA" id="ARBA00004402"/>
    </source>
</evidence>
<sequence length="853" mass="97306">MRVKEIMRNCQHLWRWGMMLLGMLMICSATEKLWVTVYYGVPVWKEANTTLFCASDARAYSTEAHNVWATHACVPTDPSPQEMVLGNVTENFNMWKNNMVEQMHEDIISLWDQSLKPCVKLTPLCVTLNCTNATKTNNSRIEELGMKNCSFNVTTTIRDKVKKEYALFYRLDVMPVANDNTSYILINCNTSTITQACPKTSFEPIPIHYCAPAGFAILKCNNKKFNGTGPCTNVSTIQCTHGIRPVVSTQLLLNGSLAEGEIMIRSENFTNNAKTIIVQLNESISINCTRPNNNTRKSIHITPGRAFYATGEVTGDIRQAHCNISRKDWDHTLIRIVEKLKEQYGNNKTIVFKQHSGGDPEITMHSFNCGGEFFYCNTTELFNSTWNDNSTWNNNSTWNDNSTSNITLPCRIKQIINRWQEVGRAMYAPPISGQIKCSSQITGLLLTRDGGGNGNETENGTEIFRPTGGNMKDNWRSELYKYKVVKIEPLGIAPTRAKRRVVQREKRAVGTIGAMFLGFLGAAGSTMGAASLTLTVQARLLLSGIVQQQNNLLRAIEAQQHLLQLTVWGIKQLQARVLAVERYLRDQQLLGIWGCSGKLICTTTVPWNASWSNKTQKEIWENMTWMQWEREIDNYTGLIYTLLEESQNQQEKNEQELLELDKWASLWNWFSITNWLWYIRLFIMIVGGLIGLRIVFTILSIVNRVRKGYSPLSFQTRLPAQRGPDRPEEIEEEGGDRDRGGSGPLVNGFLAIVWVDLRNLFLFLYHRLRNLLLIVTRIVELLGRRGWEALKYWWNLLQYWSQELKKSAVSLLNTTAIVVAEGTDRIIEIVQRTFRAIRNIPRRIRQGAERALQ</sequence>
<comment type="domain">
    <text evidence="32">The YXXL motif is involved in determining the exact site of viral release at the surface of infected mononuclear cells and promotes endocytosis. YXXL and di-leucine endocytosis motifs interact directly or indirectly with the clathrin adapter complexes, opperate independently, and their activities are not additive.</text>
</comment>
<feature type="disulfide bond" evidence="32">
    <location>
        <begin position="53"/>
        <end position="73"/>
    </location>
</feature>
<evidence type="ECO:0000256" key="34">
    <source>
        <dbReference type="SAM" id="MobiDB-lite"/>
    </source>
</evidence>
<accession>A0A887F979</accession>
<dbReference type="GO" id="GO:0055036">
    <property type="term" value="C:virion membrane"/>
    <property type="evidence" value="ECO:0007669"/>
    <property type="project" value="UniProtKB-SubCell"/>
</dbReference>
<keyword evidence="25 32" id="KW-0472">Membrane</keyword>
<evidence type="ECO:0000259" key="36">
    <source>
        <dbReference type="Pfam" id="PF00517"/>
    </source>
</evidence>
<dbReference type="InterPro" id="IPR037527">
    <property type="entry name" value="Gp160"/>
</dbReference>
<dbReference type="GO" id="GO:0075512">
    <property type="term" value="P:clathrin-dependent endocytosis of virus by host cell"/>
    <property type="evidence" value="ECO:0007669"/>
    <property type="project" value="UniProtKB-UniRule"/>
</dbReference>
<feature type="topological domain" description="Cytoplasmic" evidence="32">
    <location>
        <begin position="703"/>
        <end position="853"/>
    </location>
</feature>
<comment type="function">
    <text evidence="32">Surface protein gp120: Attaches the virus to the host lymphoid cell by binding to the primary receptor CD4. This interaction induces a structural rearrangement creating a high affinity binding site for a chemokine coreceptor like CXCR4 and/or CCR5. Acts as a ligand for CD209/DC-SIGN and CLEC4M/DC-SIGNR, which are respectively found on dendritic cells (DCs), and on endothelial cells of liver sinusoids and lymph node sinuses. These interactions allow capture of viral particles at mucosal surfaces by these cells and subsequent transmission to permissive cells. HIV subverts the migration properties of dendritic cells to gain access to CD4+ T-cells in lymph nodes. Virus transmission to permissive T-cells occurs either in trans (without DCs infection, through viral capture and transmission), or in cis (following DCs productive infection, through the usual CD4-gp120 interaction), thereby inducing a robust infection. In trans infection, bound virions remain infectious over days and it is proposed that they are not degraded, but protected in non-lysosomal acidic organelles within the DCs close to the cell membrane thus contributing to the viral infectious potential during DCs' migration from the periphery to the lymphoid tissues. On arrival at lymphoid tissues, intact virions recycle back to DCs' cell surface allowing virus transmission to CD4+ T-cells.</text>
</comment>
<feature type="disulfide bond" evidence="32">
    <location>
        <begin position="220"/>
        <end position="231"/>
    </location>
</feature>
<evidence type="ECO:0000256" key="3">
    <source>
        <dbReference type="ARBA" id="ARBA00004505"/>
    </source>
</evidence>
<feature type="chain" id="PRO_5033191518" description="Envelope glycoprotein gp160" evidence="32">
    <location>
        <begin position="32"/>
        <end position="853"/>
    </location>
</feature>
<evidence type="ECO:0000256" key="17">
    <source>
        <dbReference type="ARBA" id="ARBA00022804"/>
    </source>
</evidence>
<feature type="chain" id="PRO_5033191517" description="Transmembrane protein gp41" evidence="32">
    <location>
        <begin position="508"/>
        <end position="853"/>
    </location>
</feature>
<evidence type="ECO:0000256" key="25">
    <source>
        <dbReference type="ARBA" id="ARBA00023136"/>
    </source>
</evidence>
<evidence type="ECO:0000256" key="14">
    <source>
        <dbReference type="ARBA" id="ARBA00022692"/>
    </source>
</evidence>
<keyword evidence="31 32" id="KW-1160">Virus entry into host cell</keyword>
<keyword evidence="17 32" id="KW-1161">Viral attachment to host cell</keyword>
<evidence type="ECO:0000256" key="2">
    <source>
        <dbReference type="ARBA" id="ARBA00004433"/>
    </source>
</evidence>
<keyword evidence="7 32" id="KW-1168">Fusion of virus membrane with host membrane</keyword>
<comment type="subunit">
    <text evidence="32">The mature envelope protein (Env) consists of a homotrimer of non-covalently associated gp120-gp41 heterodimers. The resulting complex protrudes from the virus surface as a spike. There seems to be as few as 10 spikes on the average virion. Surface protein gp120 interacts with host CD4, CCR5 and CXCR4. Gp120 also interacts with the C-type lectins CD209/DC-SIGN and CLEC4M/DC-SIGNR (collectively referred to as DC-SIGN(R)). Gp120 and gp41 interact with GalCer. Gp120 interacts with host ITGA4/ITGB7 complex; on CD4+ T-cells, this interaction results in rapid activation of integrin ITGAL/LFA-1, which facilitates efficient cell-to-cell spreading of HIV-1. Gp120 interacts with cell-associated heparan sulfate; this interaction increases virus infectivity on permissive cells and may be involved in infection of CD4- cells.</text>
</comment>
<comment type="function">
    <text evidence="32">Envelope glycoprotein gp160: Oligomerizes in the host endoplasmic reticulum into predominantly trimers. In a second time, gp160 transits in the host Golgi, where glycosylation is completed. The precursor is then proteolytically cleaved in the trans-Golgi and thereby activated by cellular furin or furin-like proteases to produce gp120 and gp41.</text>
</comment>
<evidence type="ECO:0000256" key="6">
    <source>
        <dbReference type="ARBA" id="ARBA00004650"/>
    </source>
</evidence>
<keyword evidence="29 32" id="KW-0899">Viral immunoevasion</keyword>
<protein>
    <recommendedName>
        <fullName evidence="32">Envelope glycoprotein gp160</fullName>
    </recommendedName>
    <alternativeName>
        <fullName evidence="32">Env polyprotein</fullName>
    </alternativeName>
    <component>
        <recommendedName>
            <fullName evidence="32">Surface protein gp120</fullName>
            <shortName evidence="32">SU</shortName>
        </recommendedName>
        <alternativeName>
            <fullName evidence="32">Glycoprotein 120</fullName>
            <shortName evidence="32">gp120</shortName>
        </alternativeName>
    </component>
    <component>
        <recommendedName>
            <fullName evidence="32">Transmembrane protein gp41</fullName>
            <shortName evidence="32">TM</shortName>
        </recommendedName>
        <alternativeName>
            <fullName evidence="32">Glycoprotein 41</fullName>
            <shortName evidence="32">gp41</shortName>
        </alternativeName>
    </component>
</protein>
<dbReference type="Pfam" id="PF00516">
    <property type="entry name" value="GP120"/>
    <property type="match status" value="2"/>
</dbReference>
<comment type="miscellaneous">
    <text evidence="32">HIV-1 lineages are divided in three main groups, M (for Major), O (for Outlier), and N (for New, or Non-M, Non-O). The vast majority of strains found worldwide belong to the group M. Group O seems to be endemic to and largely confined to Cameroon and neighboring countries in West Central Africa, where these viruses represent a small minority of HIV-1 strains. The group N is represented by a limited number of isolates from Cameroonian persons. The group M is further subdivided in 9 clades or subtypes (A to D, F to H, J and K).</text>
</comment>
<dbReference type="GO" id="GO:0019064">
    <property type="term" value="P:fusion of virus membrane with host plasma membrane"/>
    <property type="evidence" value="ECO:0007669"/>
    <property type="project" value="UniProtKB-UniRule"/>
</dbReference>
<evidence type="ECO:0000256" key="24">
    <source>
        <dbReference type="ARBA" id="ARBA00023054"/>
    </source>
</evidence>
<keyword evidence="22 32" id="KW-1133">Transmembrane helix</keyword>
<keyword evidence="27 32" id="KW-1015">Disulfide bond</keyword>
<dbReference type="InterPro" id="IPR000777">
    <property type="entry name" value="HIV1_Gp120"/>
</dbReference>
<evidence type="ECO:0000256" key="33">
    <source>
        <dbReference type="RuleBase" id="RU363095"/>
    </source>
</evidence>
<evidence type="ECO:0000256" key="27">
    <source>
        <dbReference type="ARBA" id="ARBA00023157"/>
    </source>
</evidence>
<keyword evidence="14 32" id="KW-0812">Transmembrane</keyword>
<dbReference type="GO" id="GO:0005198">
    <property type="term" value="F:structural molecule activity"/>
    <property type="evidence" value="ECO:0007669"/>
    <property type="project" value="UniProtKB-UniRule"/>
</dbReference>
<dbReference type="FunFam" id="2.170.40.20:FF:000003">
    <property type="entry name" value="Envelope glycoprotein gp160"/>
    <property type="match status" value="1"/>
</dbReference>
<evidence type="ECO:0000256" key="8">
    <source>
        <dbReference type="ARBA" id="ARBA00022510"/>
    </source>
</evidence>
<feature type="domain" description="Retroviral envelope protein GP41-like" evidence="36">
    <location>
        <begin position="527"/>
        <end position="716"/>
    </location>
</feature>
<evidence type="ECO:0000256" key="15">
    <source>
        <dbReference type="ARBA" id="ARBA00022703"/>
    </source>
</evidence>
<dbReference type="InterPro" id="IPR036377">
    <property type="entry name" value="Gp120_core_sf"/>
</dbReference>
<dbReference type="EMBL" id="MT794769">
    <property type="protein sequence ID" value="QQX42950.1"/>
    <property type="molecule type" value="Genomic_RNA"/>
</dbReference>
<feature type="region of interest" description="CD4-binding loop" evidence="32">
    <location>
        <begin position="355"/>
        <end position="365"/>
    </location>
</feature>
<comment type="similarity">
    <text evidence="32">Belongs to the HIV-1 env protein family.</text>
</comment>
<dbReference type="GO" id="GO:0020002">
    <property type="term" value="C:host cell plasma membrane"/>
    <property type="evidence" value="ECO:0007669"/>
    <property type="project" value="UniProtKB-SubCell"/>
</dbReference>
<dbReference type="Gene3D" id="1.10.287.210">
    <property type="match status" value="1"/>
</dbReference>
<comment type="PTM">
    <text evidence="32">Highly glycosylated by host. The high number of glycan on the protein is reffered to as 'glycan shield' because it contributes to hide protein sequence from adaptive immune system.</text>
</comment>
<evidence type="ECO:0000256" key="20">
    <source>
        <dbReference type="ARBA" id="ARBA00022879"/>
    </source>
</evidence>
<keyword evidence="11 32" id="KW-0945">Host-virus interaction</keyword>
<keyword evidence="23 32" id="KW-1039">Host endosome</keyword>
<dbReference type="FunFam" id="1.20.5.490:FF:000001">
    <property type="entry name" value="Envelope glycoprotein gp160"/>
    <property type="match status" value="1"/>
</dbReference>
<evidence type="ECO:0000256" key="10">
    <source>
        <dbReference type="ARBA" id="ARBA00022570"/>
    </source>
</evidence>
<reference evidence="37" key="1">
    <citation type="submission" date="2020-07" db="EMBL/GenBank/DDBJ databases">
        <authorList>
            <person name="Gondim M."/>
        </authorList>
    </citation>
    <scope>NUCLEOTIDE SEQUENCE</scope>
    <source>
        <strain evidence="37">MM34.09.SGS.8</strain>
    </source>
</reference>
<comment type="domain">
    <text evidence="32">Some of the most genetically diverse regions of the viral genome are present in Env. They are called variable regions 1 through 5 (V1 through V5). Coreceptor usage of gp120 is determined mainly by the primary structure of the third variable region (V3) in the outer domain of gp120. The sequence of V3 determines which coreceptor, CCR5 and/or CXCR4 (corresponding to R5/macrophage, X4/T cell and R5X4/T cell and macrophage tropism), is used to trigger the fusion potential of the Env complex, and hence which cells the virus can infect. Binding to CCR5 involves a region adjacent in addition to V3.</text>
</comment>
<dbReference type="GO" id="GO:0044175">
    <property type="term" value="C:host cell endosome membrane"/>
    <property type="evidence" value="ECO:0007669"/>
    <property type="project" value="UniProtKB-SubCell"/>
</dbReference>
<comment type="function">
    <text evidence="32">Transmembrane protein gp41: Acts as a class I viral fusion protein. Under the current model, the protein has at least 3 conformational states: pre-fusion native state, pre-hairpin intermediate state, and post-fusion hairpin state. During fusion of viral and target intracellular membranes, the coiled coil regions (heptad repeats) assume a trimer-of-hairpins structure, positioning the fusion peptide in close proximity to the C-terminal region of the ectodomain. The formation of this structure appears to drive apposition and subsequent fusion of viral and target cell membranes. Complete fusion occurs in host cell endosomes and is dynamin-dependent, however some lipid transfer might occur at the plasma membrane. The virus undergoes clathrin-dependent internalization long before endosomal fusion, thus minimizing the surface exposure of conserved viral epitopes during fusion and reducing the efficacy of inhibitors targeting these epitopes. Membranes fusion leads to delivery of the nucleocapsid into the cytoplasm.</text>
</comment>
<keyword evidence="16 32" id="KW-0732">Signal</keyword>
<reference evidence="37" key="2">
    <citation type="journal article" name="Sci. Transl. Med.">
        <title>Heightened resistance to host type 1 interferons characterizes HIV-1 at transmission and after antiretroviral therapy interruption.</title>
        <authorList>
            <person name="Gondim M.V.P."/>
            <person name="Sherrill-Mix S."/>
            <person name="Bibollet-Ruche F."/>
            <person name="Russell R.M."/>
            <person name="Trimboli S."/>
            <person name="Smith A.G."/>
            <person name="Li Y."/>
            <person name="Liu W."/>
            <person name="Avitto A.N."/>
            <person name="DeVoto J.C."/>
            <person name="Connell J."/>
            <person name="Fenton-May A.E."/>
            <person name="Pellegrino P."/>
            <person name="Williams I."/>
            <person name="Papasavvas E."/>
            <person name="Lorenzi J.C.C."/>
            <person name="Salantes D.B."/>
            <person name="Mampe F."/>
            <person name="Monroy M.A."/>
            <person name="Cohen Y.Z."/>
            <person name="Heath S."/>
            <person name="Saag M.S."/>
            <person name="Montaner L.J."/>
            <person name="Collman R.G."/>
            <person name="Siliciano J.M."/>
            <person name="Siliciano R.F."/>
            <person name="Plenderleith L.J."/>
            <person name="Sharp P.M."/>
            <person name="Caskey M."/>
            <person name="Nussenzweig M.C."/>
            <person name="Shaw G.M."/>
            <person name="Borrow P."/>
            <person name="Bar K.J."/>
            <person name="Hahn B.H."/>
        </authorList>
    </citation>
    <scope>NUCLEOTIDE SEQUENCE</scope>
    <source>
        <strain evidence="37">MM34.09.SGS.8</strain>
    </source>
</reference>
<dbReference type="SUPFAM" id="SSF56502">
    <property type="entry name" value="gp120 core"/>
    <property type="match status" value="2"/>
</dbReference>
<evidence type="ECO:0000256" key="30">
    <source>
        <dbReference type="ARBA" id="ARBA00023288"/>
    </source>
</evidence>